<organism evidence="1 2">
    <name type="scientific">Nocardioides luteus</name>
    <dbReference type="NCBI Taxonomy" id="1844"/>
    <lineage>
        <taxon>Bacteria</taxon>
        <taxon>Bacillati</taxon>
        <taxon>Actinomycetota</taxon>
        <taxon>Actinomycetes</taxon>
        <taxon>Propionibacteriales</taxon>
        <taxon>Nocardioidaceae</taxon>
        <taxon>Nocardioides</taxon>
    </lineage>
</organism>
<accession>A0A1J4N6F6</accession>
<evidence type="ECO:0000313" key="1">
    <source>
        <dbReference type="EMBL" id="OIJ27098.1"/>
    </source>
</evidence>
<evidence type="ECO:0000313" key="2">
    <source>
        <dbReference type="Proteomes" id="UP000033772"/>
    </source>
</evidence>
<reference evidence="1" key="1">
    <citation type="submission" date="2016-10" db="EMBL/GenBank/DDBJ databases">
        <title>Draft Genome Sequence of Nocardioides luteus Strain BAFB, an Alkane-Degrading Bacterium Isolated from JP-7 Polluted Soil.</title>
        <authorList>
            <person name="Brown L."/>
            <person name="Ruiz O.N."/>
            <person name="Gunasekera T."/>
        </authorList>
    </citation>
    <scope>NUCLEOTIDE SEQUENCE [LARGE SCALE GENOMIC DNA]</scope>
    <source>
        <strain evidence="1">BAFB</strain>
    </source>
</reference>
<dbReference type="Proteomes" id="UP000033772">
    <property type="component" value="Unassembled WGS sequence"/>
</dbReference>
<dbReference type="AlphaFoldDB" id="A0A1J4N6F6"/>
<gene>
    <name evidence="1" type="ORF">UG56_008485</name>
</gene>
<comment type="caution">
    <text evidence="1">The sequence shown here is derived from an EMBL/GenBank/DDBJ whole genome shotgun (WGS) entry which is preliminary data.</text>
</comment>
<name>A0A1J4N6F6_9ACTN</name>
<sequence>MTTTAELIETSRVLEQASQSLARDTLWSPENLTPAAIGAVLANIATLAATLPQILEQLSRSLEQALTEQFLQVEDKTDASEPARLVDAACDLLAQGRATAVDLHGRIHGAHDQIAPLI</sequence>
<keyword evidence="2" id="KW-1185">Reference proteome</keyword>
<proteinExistence type="predicted"/>
<dbReference type="EMBL" id="JZDQ02000010">
    <property type="protein sequence ID" value="OIJ27098.1"/>
    <property type="molecule type" value="Genomic_DNA"/>
</dbReference>
<protein>
    <submittedName>
        <fullName evidence="1">Uncharacterized protein</fullName>
    </submittedName>
</protein>
<dbReference type="RefSeq" id="WP_045548071.1">
    <property type="nucleotide sequence ID" value="NZ_JZDQ02000010.1"/>
</dbReference>
<dbReference type="STRING" id="1844.UG56_008485"/>